<evidence type="ECO:0000313" key="3">
    <source>
        <dbReference type="EMBL" id="MFC5911373.1"/>
    </source>
</evidence>
<dbReference type="EMBL" id="JBHSQJ010000157">
    <property type="protein sequence ID" value="MFC5911373.1"/>
    <property type="molecule type" value="Genomic_DNA"/>
</dbReference>
<feature type="compositionally biased region" description="Low complexity" evidence="1">
    <location>
        <begin position="26"/>
        <end position="52"/>
    </location>
</feature>
<keyword evidence="4" id="KW-1185">Reference proteome</keyword>
<keyword evidence="2" id="KW-1133">Transmembrane helix</keyword>
<comment type="caution">
    <text evidence="3">The sequence shown here is derived from an EMBL/GenBank/DDBJ whole genome shotgun (WGS) entry which is preliminary data.</text>
</comment>
<reference evidence="4" key="1">
    <citation type="journal article" date="2019" name="Int. J. Syst. Evol. Microbiol.">
        <title>The Global Catalogue of Microorganisms (GCM) 10K type strain sequencing project: providing services to taxonomists for standard genome sequencing and annotation.</title>
        <authorList>
            <consortium name="The Broad Institute Genomics Platform"/>
            <consortium name="The Broad Institute Genome Sequencing Center for Infectious Disease"/>
            <person name="Wu L."/>
            <person name="Ma J."/>
        </authorList>
    </citation>
    <scope>NUCLEOTIDE SEQUENCE [LARGE SCALE GENOMIC DNA]</scope>
    <source>
        <strain evidence="4">JCM 4816</strain>
    </source>
</reference>
<evidence type="ECO:0000256" key="2">
    <source>
        <dbReference type="SAM" id="Phobius"/>
    </source>
</evidence>
<accession>A0ABW1GAV7</accession>
<keyword evidence="2" id="KW-0812">Transmembrane</keyword>
<sequence length="107" mass="11014">MASTSPARSPSPAACSPSATACPPLLPSRAPATATSSAHWPRPRCCSRPSSSIESRTAEPLVSLRILRRPTVLSGNLGGLTALSMTTAVVVFVGTLYLQQVNALSPV</sequence>
<evidence type="ECO:0000313" key="4">
    <source>
        <dbReference type="Proteomes" id="UP001596174"/>
    </source>
</evidence>
<feature type="transmembrane region" description="Helical" evidence="2">
    <location>
        <begin position="77"/>
        <end position="98"/>
    </location>
</feature>
<keyword evidence="2" id="KW-0472">Membrane</keyword>
<proteinExistence type="predicted"/>
<gene>
    <name evidence="3" type="ORF">ACFP3V_29740</name>
</gene>
<organism evidence="3 4">
    <name type="scientific">Streptacidiphilus monticola</name>
    <dbReference type="NCBI Taxonomy" id="2161674"/>
    <lineage>
        <taxon>Bacteria</taxon>
        <taxon>Bacillati</taxon>
        <taxon>Actinomycetota</taxon>
        <taxon>Actinomycetes</taxon>
        <taxon>Kitasatosporales</taxon>
        <taxon>Streptomycetaceae</taxon>
        <taxon>Streptacidiphilus</taxon>
    </lineage>
</organism>
<evidence type="ECO:0000256" key="1">
    <source>
        <dbReference type="SAM" id="MobiDB-lite"/>
    </source>
</evidence>
<dbReference type="Proteomes" id="UP001596174">
    <property type="component" value="Unassembled WGS sequence"/>
</dbReference>
<name>A0ABW1GAV7_9ACTN</name>
<dbReference type="RefSeq" id="WP_380590216.1">
    <property type="nucleotide sequence ID" value="NZ_JBHSQJ010000157.1"/>
</dbReference>
<feature type="region of interest" description="Disordered" evidence="1">
    <location>
        <begin position="26"/>
        <end position="55"/>
    </location>
</feature>
<protein>
    <submittedName>
        <fullName evidence="3">Uncharacterized protein</fullName>
    </submittedName>
</protein>